<name>A0AAV4JV90_9GAST</name>
<evidence type="ECO:0000313" key="2">
    <source>
        <dbReference type="Proteomes" id="UP000762676"/>
    </source>
</evidence>
<keyword evidence="2" id="KW-1185">Reference proteome</keyword>
<sequence length="131" mass="14366">MVWSQHDESDHSLLDHFVSPACMTLVKLLLYCSAATALVDKMPHGFINIQCKVVWGKSRPLLACSDSLATDIDVHYLGVGNACCVCHAQEHIPWDESSSGAVSMSFTGGSRVNPWVPYLNLRDVLALGLFF</sequence>
<comment type="caution">
    <text evidence="1">The sequence shown here is derived from an EMBL/GenBank/DDBJ whole genome shotgun (WGS) entry which is preliminary data.</text>
</comment>
<accession>A0AAV4JV90</accession>
<proteinExistence type="predicted"/>
<dbReference type="AlphaFoldDB" id="A0AAV4JV90"/>
<protein>
    <submittedName>
        <fullName evidence="1">Uncharacterized protein</fullName>
    </submittedName>
</protein>
<gene>
    <name evidence="1" type="ORF">ElyMa_005223100</name>
</gene>
<dbReference type="Proteomes" id="UP000762676">
    <property type="component" value="Unassembled WGS sequence"/>
</dbReference>
<evidence type="ECO:0000313" key="1">
    <source>
        <dbReference type="EMBL" id="GFS26687.1"/>
    </source>
</evidence>
<dbReference type="EMBL" id="BMAT01010427">
    <property type="protein sequence ID" value="GFS26687.1"/>
    <property type="molecule type" value="Genomic_DNA"/>
</dbReference>
<reference evidence="1 2" key="1">
    <citation type="journal article" date="2021" name="Elife">
        <title>Chloroplast acquisition without the gene transfer in kleptoplastic sea slugs, Plakobranchus ocellatus.</title>
        <authorList>
            <person name="Maeda T."/>
            <person name="Takahashi S."/>
            <person name="Yoshida T."/>
            <person name="Shimamura S."/>
            <person name="Takaki Y."/>
            <person name="Nagai Y."/>
            <person name="Toyoda A."/>
            <person name="Suzuki Y."/>
            <person name="Arimoto A."/>
            <person name="Ishii H."/>
            <person name="Satoh N."/>
            <person name="Nishiyama T."/>
            <person name="Hasebe M."/>
            <person name="Maruyama T."/>
            <person name="Minagawa J."/>
            <person name="Obokata J."/>
            <person name="Shigenobu S."/>
        </authorList>
    </citation>
    <scope>NUCLEOTIDE SEQUENCE [LARGE SCALE GENOMIC DNA]</scope>
</reference>
<organism evidence="1 2">
    <name type="scientific">Elysia marginata</name>
    <dbReference type="NCBI Taxonomy" id="1093978"/>
    <lineage>
        <taxon>Eukaryota</taxon>
        <taxon>Metazoa</taxon>
        <taxon>Spiralia</taxon>
        <taxon>Lophotrochozoa</taxon>
        <taxon>Mollusca</taxon>
        <taxon>Gastropoda</taxon>
        <taxon>Heterobranchia</taxon>
        <taxon>Euthyneura</taxon>
        <taxon>Panpulmonata</taxon>
        <taxon>Sacoglossa</taxon>
        <taxon>Placobranchoidea</taxon>
        <taxon>Plakobranchidae</taxon>
        <taxon>Elysia</taxon>
    </lineage>
</organism>